<reference evidence="12 13" key="1">
    <citation type="submission" date="2019-01" db="EMBL/GenBank/DDBJ databases">
        <title>Egibacter rhizosphaerae EGI 80759T.</title>
        <authorList>
            <person name="Chen D.-D."/>
            <person name="Tian Y."/>
            <person name="Jiao J.-Y."/>
            <person name="Zhang X.-T."/>
            <person name="Zhang Y.-G."/>
            <person name="Zhang Y."/>
            <person name="Xiao M."/>
            <person name="Shu W.-S."/>
            <person name="Li W.-J."/>
        </authorList>
    </citation>
    <scope>NUCLEOTIDE SEQUENCE [LARGE SCALE GENOMIC DNA]</scope>
    <source>
        <strain evidence="12 13">EGI 80759</strain>
    </source>
</reference>
<name>A0A411YDC3_9ACTN</name>
<evidence type="ECO:0000259" key="8">
    <source>
        <dbReference type="Pfam" id="PF00408"/>
    </source>
</evidence>
<dbReference type="Pfam" id="PF00408">
    <property type="entry name" value="PGM_PMM_IV"/>
    <property type="match status" value="1"/>
</dbReference>
<dbReference type="InterPro" id="IPR005846">
    <property type="entry name" value="A-D-PHexomutase_a/b/a-III"/>
</dbReference>
<feature type="domain" description="Alpha-D-phosphohexomutase alpha/beta/alpha" evidence="11">
    <location>
        <begin position="258"/>
        <end position="360"/>
    </location>
</feature>
<evidence type="ECO:0000256" key="7">
    <source>
        <dbReference type="RuleBase" id="RU004326"/>
    </source>
</evidence>
<evidence type="ECO:0000256" key="6">
    <source>
        <dbReference type="ARBA" id="ARBA00023235"/>
    </source>
</evidence>
<evidence type="ECO:0000256" key="4">
    <source>
        <dbReference type="ARBA" id="ARBA00022723"/>
    </source>
</evidence>
<dbReference type="PANTHER" id="PTHR43771">
    <property type="entry name" value="PHOSPHOMANNOMUTASE"/>
    <property type="match status" value="1"/>
</dbReference>
<dbReference type="SUPFAM" id="SSF53738">
    <property type="entry name" value="Phosphoglucomutase, first 3 domains"/>
    <property type="match status" value="3"/>
</dbReference>
<comment type="similarity">
    <text evidence="2 7">Belongs to the phosphohexose mutase family.</text>
</comment>
<evidence type="ECO:0000256" key="3">
    <source>
        <dbReference type="ARBA" id="ARBA00022553"/>
    </source>
</evidence>
<dbReference type="KEGG" id="erz:ER308_06395"/>
<dbReference type="InterPro" id="IPR016055">
    <property type="entry name" value="A-D-PHexomutase_a/b/a-I/II/III"/>
</dbReference>
<keyword evidence="6" id="KW-0413">Isomerase</keyword>
<dbReference type="InterPro" id="IPR016066">
    <property type="entry name" value="A-D-PHexomutase_CS"/>
</dbReference>
<dbReference type="Pfam" id="PF02879">
    <property type="entry name" value="PGM_PMM_II"/>
    <property type="match status" value="1"/>
</dbReference>
<dbReference type="InterPro" id="IPR005841">
    <property type="entry name" value="Alpha-D-phosphohexomutase_SF"/>
</dbReference>
<dbReference type="Gene3D" id="3.30.310.50">
    <property type="entry name" value="Alpha-D-phosphohexomutase, C-terminal domain"/>
    <property type="match status" value="1"/>
</dbReference>
<feature type="domain" description="Alpha-D-phosphohexomutase alpha/beta/alpha" evidence="9">
    <location>
        <begin position="7"/>
        <end position="120"/>
    </location>
</feature>
<dbReference type="SUPFAM" id="SSF55957">
    <property type="entry name" value="Phosphoglucomutase, C-terminal domain"/>
    <property type="match status" value="1"/>
</dbReference>
<keyword evidence="5 7" id="KW-0460">Magnesium</keyword>
<evidence type="ECO:0000259" key="10">
    <source>
        <dbReference type="Pfam" id="PF02879"/>
    </source>
</evidence>
<dbReference type="InterPro" id="IPR036900">
    <property type="entry name" value="A-D-PHexomutase_C_sf"/>
</dbReference>
<organism evidence="12 13">
    <name type="scientific">Egibacter rhizosphaerae</name>
    <dbReference type="NCBI Taxonomy" id="1670831"/>
    <lineage>
        <taxon>Bacteria</taxon>
        <taxon>Bacillati</taxon>
        <taxon>Actinomycetota</taxon>
        <taxon>Nitriliruptoria</taxon>
        <taxon>Egibacterales</taxon>
        <taxon>Egibacteraceae</taxon>
        <taxon>Egibacter</taxon>
    </lineage>
</organism>
<gene>
    <name evidence="12" type="primary">manB</name>
    <name evidence="12" type="ORF">ER308_06395</name>
</gene>
<dbReference type="Pfam" id="PF02880">
    <property type="entry name" value="PGM_PMM_III"/>
    <property type="match status" value="1"/>
</dbReference>
<dbReference type="OrthoDB" id="9803322at2"/>
<feature type="domain" description="Alpha-D-phosphohexomutase C-terminal" evidence="8">
    <location>
        <begin position="369"/>
        <end position="439"/>
    </location>
</feature>
<feature type="domain" description="Alpha-D-phosphohexomutase alpha/beta/alpha" evidence="10">
    <location>
        <begin position="151"/>
        <end position="250"/>
    </location>
</feature>
<evidence type="ECO:0000313" key="12">
    <source>
        <dbReference type="EMBL" id="QBI19205.1"/>
    </source>
</evidence>
<accession>A0A411YDC3</accession>
<evidence type="ECO:0000256" key="1">
    <source>
        <dbReference type="ARBA" id="ARBA00001946"/>
    </source>
</evidence>
<dbReference type="AlphaFoldDB" id="A0A411YDC3"/>
<dbReference type="EMBL" id="CP036402">
    <property type="protein sequence ID" value="QBI19205.1"/>
    <property type="molecule type" value="Genomic_DNA"/>
</dbReference>
<protein>
    <submittedName>
        <fullName evidence="12">Phosphomannomutase/phosphoglucomutase</fullName>
    </submittedName>
</protein>
<keyword evidence="3" id="KW-0597">Phosphoprotein</keyword>
<evidence type="ECO:0000313" key="13">
    <source>
        <dbReference type="Proteomes" id="UP000291469"/>
    </source>
</evidence>
<keyword evidence="13" id="KW-1185">Reference proteome</keyword>
<proteinExistence type="inferred from homology"/>
<dbReference type="InterPro" id="IPR005843">
    <property type="entry name" value="A-D-PHexomutase_C"/>
</dbReference>
<dbReference type="RefSeq" id="WP_131154202.1">
    <property type="nucleotide sequence ID" value="NZ_CP036402.1"/>
</dbReference>
<dbReference type="CDD" id="cd03089">
    <property type="entry name" value="PMM_PGM"/>
    <property type="match status" value="1"/>
</dbReference>
<evidence type="ECO:0000256" key="2">
    <source>
        <dbReference type="ARBA" id="ARBA00010231"/>
    </source>
</evidence>
<dbReference type="InterPro" id="IPR005844">
    <property type="entry name" value="A-D-PHexomutase_a/b/a-I"/>
</dbReference>
<keyword evidence="4 7" id="KW-0479">Metal-binding</keyword>
<dbReference type="GO" id="GO:0016868">
    <property type="term" value="F:intramolecular phosphotransferase activity"/>
    <property type="evidence" value="ECO:0007669"/>
    <property type="project" value="InterPro"/>
</dbReference>
<dbReference type="GO" id="GO:0000287">
    <property type="term" value="F:magnesium ion binding"/>
    <property type="evidence" value="ECO:0007669"/>
    <property type="project" value="InterPro"/>
</dbReference>
<dbReference type="Pfam" id="PF02878">
    <property type="entry name" value="PGM_PMM_I"/>
    <property type="match status" value="1"/>
</dbReference>
<evidence type="ECO:0000256" key="5">
    <source>
        <dbReference type="ARBA" id="ARBA00022842"/>
    </source>
</evidence>
<dbReference type="InterPro" id="IPR005845">
    <property type="entry name" value="A-D-PHexomutase_a/b/a-II"/>
</dbReference>
<evidence type="ECO:0000259" key="11">
    <source>
        <dbReference type="Pfam" id="PF02880"/>
    </source>
</evidence>
<dbReference type="Gene3D" id="3.40.120.10">
    <property type="entry name" value="Alpha-D-Glucose-1,6-Bisphosphate, subunit A, domain 3"/>
    <property type="match status" value="3"/>
</dbReference>
<dbReference type="GO" id="GO:0005975">
    <property type="term" value="P:carbohydrate metabolic process"/>
    <property type="evidence" value="ECO:0007669"/>
    <property type="project" value="InterPro"/>
</dbReference>
<dbReference type="Proteomes" id="UP000291469">
    <property type="component" value="Chromosome"/>
</dbReference>
<sequence length="451" mass="47161">MGRLARITKAYDIRGRVPDDLDADLAERLGRAAARELGGPELVLGRDMRETSGELADAFAAGVRAVGVDVADLGLASADMVSFASGRRHAAGVMVTASHNPPAYNGFKFCRPGAEPVSLDTGLADIRDGAASPPAPAATPGGYRSLDLWDAYVAAVRAFAGEHRLAGLHAAVDAGHGMAGLVVPRVLDDLGVTLEGRYLDLDGSFPAHPPDPTDPANLEELQALVRACGAHVGFAFDGDADRVVCVDEAGTVISPSVTAAIIAARLLAREPGATVLHNVICSRVVPETIRARSGRAVATRVGHSYVKATMRETGAVFGGEHSGHYYFRDFYGADSAAVAMMVVLDALAETDTPMSVLAAPYDLYASSGEVSVAVDDPDAALAQAAALLGPDGHVDRTDGFTVDAGTWWLNLRLSNTESLVRLNVEAADAARMEDARDRALAVLAPFETTRR</sequence>
<dbReference type="PROSITE" id="PS00710">
    <property type="entry name" value="PGM_PMM"/>
    <property type="match status" value="1"/>
</dbReference>
<comment type="cofactor">
    <cofactor evidence="1">
        <name>Mg(2+)</name>
        <dbReference type="ChEBI" id="CHEBI:18420"/>
    </cofactor>
</comment>
<dbReference type="PANTHER" id="PTHR43771:SF1">
    <property type="entry name" value="PHOSPHOMANNOMUTASE"/>
    <property type="match status" value="1"/>
</dbReference>
<evidence type="ECO:0000259" key="9">
    <source>
        <dbReference type="Pfam" id="PF02878"/>
    </source>
</evidence>
<dbReference type="PRINTS" id="PR00509">
    <property type="entry name" value="PGMPMM"/>
</dbReference>